<keyword evidence="2" id="KW-1185">Reference proteome</keyword>
<accession>A0A392V9V3</accession>
<evidence type="ECO:0000313" key="2">
    <source>
        <dbReference type="Proteomes" id="UP000265520"/>
    </source>
</evidence>
<organism evidence="1 2">
    <name type="scientific">Trifolium medium</name>
    <dbReference type="NCBI Taxonomy" id="97028"/>
    <lineage>
        <taxon>Eukaryota</taxon>
        <taxon>Viridiplantae</taxon>
        <taxon>Streptophyta</taxon>
        <taxon>Embryophyta</taxon>
        <taxon>Tracheophyta</taxon>
        <taxon>Spermatophyta</taxon>
        <taxon>Magnoliopsida</taxon>
        <taxon>eudicotyledons</taxon>
        <taxon>Gunneridae</taxon>
        <taxon>Pentapetalae</taxon>
        <taxon>rosids</taxon>
        <taxon>fabids</taxon>
        <taxon>Fabales</taxon>
        <taxon>Fabaceae</taxon>
        <taxon>Papilionoideae</taxon>
        <taxon>50 kb inversion clade</taxon>
        <taxon>NPAAA clade</taxon>
        <taxon>Hologalegina</taxon>
        <taxon>IRL clade</taxon>
        <taxon>Trifolieae</taxon>
        <taxon>Trifolium</taxon>
    </lineage>
</organism>
<sequence length="72" mass="8162">NVVADALSRKRVHLSTVAVKGLELLEKFRDLDLNLDSSTGQVYCGMIAIENEPMKEIMDLQKTDEEIQDKKK</sequence>
<reference evidence="1 2" key="1">
    <citation type="journal article" date="2018" name="Front. Plant Sci.">
        <title>Red Clover (Trifolium pratense) and Zigzag Clover (T. medium) - A Picture of Genomic Similarities and Differences.</title>
        <authorList>
            <person name="Dluhosova J."/>
            <person name="Istvanek J."/>
            <person name="Nedelnik J."/>
            <person name="Repkova J."/>
        </authorList>
    </citation>
    <scope>NUCLEOTIDE SEQUENCE [LARGE SCALE GENOMIC DNA]</scope>
    <source>
        <strain evidence="2">cv. 10/8</strain>
        <tissue evidence="1">Leaf</tissue>
    </source>
</reference>
<name>A0A392V9V3_9FABA</name>
<feature type="non-terminal residue" evidence="1">
    <location>
        <position position="72"/>
    </location>
</feature>
<protein>
    <submittedName>
        <fullName evidence="1">Uncharacterized protein</fullName>
    </submittedName>
</protein>
<dbReference type="Proteomes" id="UP000265520">
    <property type="component" value="Unassembled WGS sequence"/>
</dbReference>
<dbReference type="EMBL" id="LXQA011107383">
    <property type="protein sequence ID" value="MCI85108.1"/>
    <property type="molecule type" value="Genomic_DNA"/>
</dbReference>
<feature type="non-terminal residue" evidence="1">
    <location>
        <position position="1"/>
    </location>
</feature>
<proteinExistence type="predicted"/>
<dbReference type="AlphaFoldDB" id="A0A392V9V3"/>
<evidence type="ECO:0000313" key="1">
    <source>
        <dbReference type="EMBL" id="MCI85108.1"/>
    </source>
</evidence>
<comment type="caution">
    <text evidence="1">The sequence shown here is derived from an EMBL/GenBank/DDBJ whole genome shotgun (WGS) entry which is preliminary data.</text>
</comment>